<dbReference type="SUPFAM" id="SSF51445">
    <property type="entry name" value="(Trans)glycosidases"/>
    <property type="match status" value="1"/>
</dbReference>
<comment type="subcellular location">
    <subcellularLocation>
        <location evidence="1 15">Cytoplasm</location>
    </subcellularLocation>
</comment>
<evidence type="ECO:0000256" key="9">
    <source>
        <dbReference type="ARBA" id="ARBA00023295"/>
    </source>
</evidence>
<keyword evidence="8" id="KW-0119">Carbohydrate metabolism</keyword>
<dbReference type="Gene3D" id="3.20.20.80">
    <property type="entry name" value="Glycosidases"/>
    <property type="match status" value="1"/>
</dbReference>
<evidence type="ECO:0000256" key="11">
    <source>
        <dbReference type="ARBA" id="ARBA00033284"/>
    </source>
</evidence>
<feature type="binding site" evidence="16">
    <location>
        <begin position="272"/>
        <end position="277"/>
    </location>
    <ligand>
        <name>substrate</name>
    </ligand>
</feature>
<evidence type="ECO:0000256" key="1">
    <source>
        <dbReference type="ARBA" id="ARBA00004496"/>
    </source>
</evidence>
<accession>A0A7W7ZHU5</accession>
<dbReference type="InterPro" id="IPR004193">
    <property type="entry name" value="Glyco_hydro_13_N"/>
</dbReference>
<evidence type="ECO:0000256" key="7">
    <source>
        <dbReference type="ARBA" id="ARBA00022801"/>
    </source>
</evidence>
<dbReference type="InterPro" id="IPR014756">
    <property type="entry name" value="Ig_E-set"/>
</dbReference>
<dbReference type="InterPro" id="IPR017853">
    <property type="entry name" value="GH"/>
</dbReference>
<dbReference type="EMBL" id="JACHIP010000010">
    <property type="protein sequence ID" value="MBB5060190.1"/>
    <property type="molecule type" value="Genomic_DNA"/>
</dbReference>
<evidence type="ECO:0000256" key="16">
    <source>
        <dbReference type="PIRSR" id="PIRSR006337-2"/>
    </source>
</evidence>
<dbReference type="GO" id="GO:0005737">
    <property type="term" value="C:cytoplasm"/>
    <property type="evidence" value="ECO:0007669"/>
    <property type="project" value="UniProtKB-SubCell"/>
</dbReference>
<feature type="site" description="Transition state stabilizer" evidence="17">
    <location>
        <position position="405"/>
    </location>
</feature>
<reference evidence="19 20" key="1">
    <citation type="submission" date="2020-08" db="EMBL/GenBank/DDBJ databases">
        <title>Genomic Encyclopedia of Type Strains, Phase IV (KMG-V): Genome sequencing to study the core and pangenomes of soil and plant-associated prokaryotes.</title>
        <authorList>
            <person name="Whitman W."/>
        </authorList>
    </citation>
    <scope>NUCLEOTIDE SEQUENCE [LARGE SCALE GENOMIC DNA]</scope>
    <source>
        <strain evidence="19 20">M8UP14</strain>
    </source>
</reference>
<evidence type="ECO:0000259" key="18">
    <source>
        <dbReference type="SMART" id="SM00642"/>
    </source>
</evidence>
<dbReference type="PANTHER" id="PTHR43651">
    <property type="entry name" value="1,4-ALPHA-GLUCAN-BRANCHING ENZYME"/>
    <property type="match status" value="1"/>
</dbReference>
<evidence type="ECO:0000256" key="17">
    <source>
        <dbReference type="PIRSR" id="PIRSR006337-3"/>
    </source>
</evidence>
<comment type="pathway">
    <text evidence="2 14">Glycan biosynthesis; trehalose biosynthesis.</text>
</comment>
<dbReference type="AlphaFoldDB" id="A0A7W7ZHU5"/>
<dbReference type="Pfam" id="PF02922">
    <property type="entry name" value="CBM_48"/>
    <property type="match status" value="1"/>
</dbReference>
<dbReference type="PIRSF" id="PIRSF006337">
    <property type="entry name" value="Trehalose_TreZ"/>
    <property type="match status" value="1"/>
</dbReference>
<dbReference type="InterPro" id="IPR013783">
    <property type="entry name" value="Ig-like_fold"/>
</dbReference>
<keyword evidence="6" id="KW-0963">Cytoplasm</keyword>
<dbReference type="InterPro" id="IPR044901">
    <property type="entry name" value="Trehalose_TreZ_E-set_sf"/>
</dbReference>
<evidence type="ECO:0000256" key="13">
    <source>
        <dbReference type="NCBIfam" id="TIGR02402"/>
    </source>
</evidence>
<dbReference type="Pfam" id="PF00128">
    <property type="entry name" value="Alpha-amylase"/>
    <property type="match status" value="1"/>
</dbReference>
<keyword evidence="9 14" id="KW-0326">Glycosidase</keyword>
<comment type="caution">
    <text evidence="19">The sequence shown here is derived from an EMBL/GenBank/DDBJ whole genome shotgun (WGS) entry which is preliminary data.</text>
</comment>
<evidence type="ECO:0000313" key="19">
    <source>
        <dbReference type="EMBL" id="MBB5060190.1"/>
    </source>
</evidence>
<dbReference type="Gene3D" id="1.10.10.760">
    <property type="entry name" value="E-set domains of sugar-utilizing enzymes"/>
    <property type="match status" value="1"/>
</dbReference>
<dbReference type="InterPro" id="IPR012768">
    <property type="entry name" value="Trehalose_TreZ"/>
</dbReference>
<dbReference type="GO" id="GO:0005992">
    <property type="term" value="P:trehalose biosynthetic process"/>
    <property type="evidence" value="ECO:0007669"/>
    <property type="project" value="UniProtKB-UniRule"/>
</dbReference>
<feature type="active site" description="Proton donor" evidence="15">
    <location>
        <position position="309"/>
    </location>
</feature>
<evidence type="ECO:0000256" key="8">
    <source>
        <dbReference type="ARBA" id="ARBA00023277"/>
    </source>
</evidence>
<dbReference type="SMART" id="SM00642">
    <property type="entry name" value="Aamy"/>
    <property type="match status" value="1"/>
</dbReference>
<feature type="binding site" evidence="16">
    <location>
        <begin position="404"/>
        <end position="409"/>
    </location>
    <ligand>
        <name>substrate</name>
    </ligand>
</feature>
<dbReference type="CDD" id="cd11325">
    <property type="entry name" value="AmyAc_GTHase"/>
    <property type="match status" value="1"/>
</dbReference>
<evidence type="ECO:0000313" key="20">
    <source>
        <dbReference type="Proteomes" id="UP000540989"/>
    </source>
</evidence>
<name>A0A7W7ZHU5_9BACT</name>
<evidence type="ECO:0000256" key="14">
    <source>
        <dbReference type="PIRNR" id="PIRNR006337"/>
    </source>
</evidence>
<evidence type="ECO:0000256" key="12">
    <source>
        <dbReference type="ARBA" id="ARBA00034013"/>
    </source>
</evidence>
<evidence type="ECO:0000256" key="2">
    <source>
        <dbReference type="ARBA" id="ARBA00005199"/>
    </source>
</evidence>
<dbReference type="GO" id="GO:0033942">
    <property type="term" value="F:4-alpha-D-(1-&gt;4)-alpha-D-glucanotrehalose trehalohydrolase activity"/>
    <property type="evidence" value="ECO:0007669"/>
    <property type="project" value="UniProtKB-EC"/>
</dbReference>
<feature type="binding site" evidence="16">
    <location>
        <begin position="335"/>
        <end position="339"/>
    </location>
    <ligand>
        <name>substrate</name>
    </ligand>
</feature>
<dbReference type="NCBIfam" id="TIGR02402">
    <property type="entry name" value="trehalose_TreZ"/>
    <property type="match status" value="1"/>
</dbReference>
<evidence type="ECO:0000256" key="3">
    <source>
        <dbReference type="ARBA" id="ARBA00008061"/>
    </source>
</evidence>
<dbReference type="EC" id="3.2.1.141" evidence="4 13"/>
<evidence type="ECO:0000256" key="10">
    <source>
        <dbReference type="ARBA" id="ARBA00032057"/>
    </source>
</evidence>
<dbReference type="Pfam" id="PF11941">
    <property type="entry name" value="DUF3459"/>
    <property type="match status" value="1"/>
</dbReference>
<keyword evidence="20" id="KW-1185">Reference proteome</keyword>
<comment type="catalytic activity">
    <reaction evidence="12 14">
        <text>hydrolysis of (1-&gt;4)-alpha-D-glucosidic linkage in 4-alpha-D-[(1-&gt;4)-alpha-D-glucanosyl]n trehalose to yield trehalose and (1-&gt;4)-alpha-D-glucan.</text>
        <dbReference type="EC" id="3.2.1.141"/>
    </reaction>
</comment>
<dbReference type="Proteomes" id="UP000540989">
    <property type="component" value="Unassembled WGS sequence"/>
</dbReference>
<sequence length="618" mass="69702">MRSMTMERHSTLEGSAQFGPHLPEGGGVAFSLWAPSAETVALKLVGEDSIRPMERTEDGWHCLTVPEAAVGSRYQFVLPDGTQVPDPVSRYQPFDVKGPSEVVDPHSFQWDDTEWTGRPWHEAILYELHLGTFTDEGTFLAAINKLDHLVELGVTGIEIMPIADFPGKRNWGYDGVLLYATESSYGRPEDFKLLVCEAHKRGLMVILDVVYNHFGPDGNYLPLYAPQIFTKHHKTPWGDAVNYDDQDSETVREFVIQNALYWLQDFRLDGLRLDAVHEIKDDGPKHLLEELSERVKASIEGRPIHLILENEKNQARRLTRDSSSQPVAFTAQWNDDMHHVLHTAATLEAQGYYGDYKDDDDKLGKALAEGFAFQGETMPSIGEPRGEPSAHLPPTAFVAFMQNHDQIGNRAFGERISDIASSGAVRAIAATYLLLPQIPMLFMGEEWCTSKPFPFFCDFEGELGDLVRKGRRDEFKNFAAFQDPSQRDRIPDPQALDTFLLGKLDWEQKDYGIHNDWLNWYKRIITVRKKFVIPVLPLIGGNAAHYDVKGRGAVFVTWSFKGGQLQLAANLSGDHAEGFPEPVGETLWQEGPDHLGAKNRPWSVRWSIVLEPEKRHAL</sequence>
<evidence type="ECO:0000256" key="15">
    <source>
        <dbReference type="PIRSR" id="PIRSR006337-1"/>
    </source>
</evidence>
<evidence type="ECO:0000256" key="6">
    <source>
        <dbReference type="ARBA" id="ARBA00022490"/>
    </source>
</evidence>
<feature type="active site" description="Nucleophile" evidence="15">
    <location>
        <position position="274"/>
    </location>
</feature>
<protein>
    <recommendedName>
        <fullName evidence="5 13">Malto-oligosyltrehalose trehalohydrolase</fullName>
        <shortName evidence="14">MTHase</shortName>
        <ecNumber evidence="4 13">3.2.1.141</ecNumber>
    </recommendedName>
    <alternativeName>
        <fullName evidence="11 14">4-alpha-D-((1-&gt;4)-alpha-D-glucano)trehalose trehalohydrolase</fullName>
    </alternativeName>
    <alternativeName>
        <fullName evidence="10 14">Maltooligosyl trehalose trehalohydrolase</fullName>
    </alternativeName>
</protein>
<organism evidence="19 20">
    <name type="scientific">Granulicella aggregans</name>
    <dbReference type="NCBI Taxonomy" id="474949"/>
    <lineage>
        <taxon>Bacteria</taxon>
        <taxon>Pseudomonadati</taxon>
        <taxon>Acidobacteriota</taxon>
        <taxon>Terriglobia</taxon>
        <taxon>Terriglobales</taxon>
        <taxon>Acidobacteriaceae</taxon>
        <taxon>Granulicella</taxon>
    </lineage>
</organism>
<proteinExistence type="inferred from homology"/>
<dbReference type="CDD" id="cd02853">
    <property type="entry name" value="E_set_MTHase_like_N"/>
    <property type="match status" value="1"/>
</dbReference>
<keyword evidence="7 14" id="KW-0378">Hydrolase</keyword>
<evidence type="ECO:0000256" key="4">
    <source>
        <dbReference type="ARBA" id="ARBA00012268"/>
    </source>
</evidence>
<evidence type="ECO:0000256" key="5">
    <source>
        <dbReference type="ARBA" id="ARBA00015938"/>
    </source>
</evidence>
<comment type="similarity">
    <text evidence="3 14">Belongs to the glycosyl hydrolase 13 family.</text>
</comment>
<feature type="domain" description="Glycosyl hydrolase family 13 catalytic" evidence="18">
    <location>
        <begin position="102"/>
        <end position="476"/>
    </location>
</feature>
<gene>
    <name evidence="19" type="ORF">HDF16_004926</name>
</gene>
<dbReference type="Gene3D" id="2.60.40.10">
    <property type="entry name" value="Immunoglobulins"/>
    <property type="match status" value="1"/>
</dbReference>
<dbReference type="InterPro" id="IPR006047">
    <property type="entry name" value="GH13_cat_dom"/>
</dbReference>
<dbReference type="SUPFAM" id="SSF81296">
    <property type="entry name" value="E set domains"/>
    <property type="match status" value="1"/>
</dbReference>
<dbReference type="PANTHER" id="PTHR43651:SF11">
    <property type="entry name" value="MALTO-OLIGOSYLTREHALOSE TREHALOHYDROLASE"/>
    <property type="match status" value="1"/>
</dbReference>
<dbReference type="UniPathway" id="UPA00299"/>
<dbReference type="InterPro" id="IPR022567">
    <property type="entry name" value="DUF3459"/>
</dbReference>